<comment type="caution">
    <text evidence="2">The sequence shown here is derived from an EMBL/GenBank/DDBJ whole genome shotgun (WGS) entry which is preliminary data.</text>
</comment>
<sequence length="409" mass="46919">MPPTTRMCDLPQKLIGEKIFPRVPITSLREVRSTCKSWDAITKRWILGYEATATQQFLGFMTMNSKLCSLRYEQKQKRDDSVDDVSIDIKQVDSLNQVEISKVFHCDGLLLCVAKDSSKLVVWNPYLCQTRSIGPRNKFWSYDRYALGYDTNRNHKILRFVDERGGGGAEEYEIYDLSGCDSWRVLDVVTRDWEIQQFRRGVSVKGNAYFFAREKLCDVESEDECGTVTEVKDFLLCFDFTRERFGPRLPLPFHTCVDECVTLSCVRDEQLAVLYYQEGLNDYSCGSVEVWVTTRIEPSSVSWTKFLNVEMRPFALTGVRFDEFQGGSFFLDEQERVAVVFDLDGYLPNKTPRYHTAFVAGEDGYFKSVSLGEASNSGKRCQITGYLPEVYAPALVCSSFYRPSLVQLN</sequence>
<dbReference type="OrthoDB" id="1031700at2759"/>
<dbReference type="NCBIfam" id="TIGR01640">
    <property type="entry name" value="F_box_assoc_1"/>
    <property type="match status" value="1"/>
</dbReference>
<gene>
    <name evidence="2" type="ORF">MERR_LOCUS22194</name>
</gene>
<protein>
    <recommendedName>
        <fullName evidence="1">F-box associated beta-propeller type 1 domain-containing protein</fullName>
    </recommendedName>
</protein>
<accession>A0A6D2J0G6</accession>
<evidence type="ECO:0000313" key="2">
    <source>
        <dbReference type="EMBL" id="CAA7034959.1"/>
    </source>
</evidence>
<proteinExistence type="predicted"/>
<dbReference type="InterPro" id="IPR006527">
    <property type="entry name" value="F-box-assoc_dom_typ1"/>
</dbReference>
<dbReference type="Proteomes" id="UP000467841">
    <property type="component" value="Unassembled WGS sequence"/>
</dbReference>
<name>A0A6D2J0G6_9BRAS</name>
<dbReference type="Pfam" id="PF07734">
    <property type="entry name" value="FBA_1"/>
    <property type="match status" value="1"/>
</dbReference>
<organism evidence="2 3">
    <name type="scientific">Microthlaspi erraticum</name>
    <dbReference type="NCBI Taxonomy" id="1685480"/>
    <lineage>
        <taxon>Eukaryota</taxon>
        <taxon>Viridiplantae</taxon>
        <taxon>Streptophyta</taxon>
        <taxon>Embryophyta</taxon>
        <taxon>Tracheophyta</taxon>
        <taxon>Spermatophyta</taxon>
        <taxon>Magnoliopsida</taxon>
        <taxon>eudicotyledons</taxon>
        <taxon>Gunneridae</taxon>
        <taxon>Pentapetalae</taxon>
        <taxon>rosids</taxon>
        <taxon>malvids</taxon>
        <taxon>Brassicales</taxon>
        <taxon>Brassicaceae</taxon>
        <taxon>Coluteocarpeae</taxon>
        <taxon>Microthlaspi</taxon>
    </lineage>
</organism>
<dbReference type="PANTHER" id="PTHR31672:SF13">
    <property type="entry name" value="F-BOX PROTEIN CPR30-LIKE"/>
    <property type="match status" value="1"/>
</dbReference>
<dbReference type="InterPro" id="IPR036047">
    <property type="entry name" value="F-box-like_dom_sf"/>
</dbReference>
<dbReference type="SUPFAM" id="SSF81383">
    <property type="entry name" value="F-box domain"/>
    <property type="match status" value="1"/>
</dbReference>
<dbReference type="PANTHER" id="PTHR31672">
    <property type="entry name" value="BNACNNG10540D PROTEIN"/>
    <property type="match status" value="1"/>
</dbReference>
<feature type="domain" description="F-box associated beta-propeller type 1" evidence="1">
    <location>
        <begin position="59"/>
        <end position="407"/>
    </location>
</feature>
<dbReference type="AlphaFoldDB" id="A0A6D2J0G6"/>
<dbReference type="InterPro" id="IPR017451">
    <property type="entry name" value="F-box-assoc_interact_dom"/>
</dbReference>
<evidence type="ECO:0000259" key="1">
    <source>
        <dbReference type="Pfam" id="PF07734"/>
    </source>
</evidence>
<reference evidence="2" key="1">
    <citation type="submission" date="2020-01" db="EMBL/GenBank/DDBJ databases">
        <authorList>
            <person name="Mishra B."/>
        </authorList>
    </citation>
    <scope>NUCLEOTIDE SEQUENCE [LARGE SCALE GENOMIC DNA]</scope>
</reference>
<dbReference type="EMBL" id="CACVBM020001151">
    <property type="protein sequence ID" value="CAA7034959.1"/>
    <property type="molecule type" value="Genomic_DNA"/>
</dbReference>
<evidence type="ECO:0000313" key="3">
    <source>
        <dbReference type="Proteomes" id="UP000467841"/>
    </source>
</evidence>
<dbReference type="InterPro" id="IPR050796">
    <property type="entry name" value="SCF_F-box_component"/>
</dbReference>
<keyword evidence="3" id="KW-1185">Reference proteome</keyword>